<reference evidence="1 3" key="1">
    <citation type="journal article" date="2012" name="Nature">
        <title>Algal genomes reveal evolutionary mosaicism and the fate of nucleomorphs.</title>
        <authorList>
            <consortium name="DOE Joint Genome Institute"/>
            <person name="Curtis B.A."/>
            <person name="Tanifuji G."/>
            <person name="Burki F."/>
            <person name="Gruber A."/>
            <person name="Irimia M."/>
            <person name="Maruyama S."/>
            <person name="Arias M.C."/>
            <person name="Ball S.G."/>
            <person name="Gile G.H."/>
            <person name="Hirakawa Y."/>
            <person name="Hopkins J.F."/>
            <person name="Kuo A."/>
            <person name="Rensing S.A."/>
            <person name="Schmutz J."/>
            <person name="Symeonidi A."/>
            <person name="Elias M."/>
            <person name="Eveleigh R.J."/>
            <person name="Herman E.K."/>
            <person name="Klute M.J."/>
            <person name="Nakayama T."/>
            <person name="Obornik M."/>
            <person name="Reyes-Prieto A."/>
            <person name="Armbrust E.V."/>
            <person name="Aves S.J."/>
            <person name="Beiko R.G."/>
            <person name="Coutinho P."/>
            <person name="Dacks J.B."/>
            <person name="Durnford D.G."/>
            <person name="Fast N.M."/>
            <person name="Green B.R."/>
            <person name="Grisdale C.J."/>
            <person name="Hempel F."/>
            <person name="Henrissat B."/>
            <person name="Hoppner M.P."/>
            <person name="Ishida K."/>
            <person name="Kim E."/>
            <person name="Koreny L."/>
            <person name="Kroth P.G."/>
            <person name="Liu Y."/>
            <person name="Malik S.B."/>
            <person name="Maier U.G."/>
            <person name="McRose D."/>
            <person name="Mock T."/>
            <person name="Neilson J.A."/>
            <person name="Onodera N.T."/>
            <person name="Poole A.M."/>
            <person name="Pritham E.J."/>
            <person name="Richards T.A."/>
            <person name="Rocap G."/>
            <person name="Roy S.W."/>
            <person name="Sarai C."/>
            <person name="Schaack S."/>
            <person name="Shirato S."/>
            <person name="Slamovits C.H."/>
            <person name="Spencer D.F."/>
            <person name="Suzuki S."/>
            <person name="Worden A.Z."/>
            <person name="Zauner S."/>
            <person name="Barry K."/>
            <person name="Bell C."/>
            <person name="Bharti A.K."/>
            <person name="Crow J.A."/>
            <person name="Grimwood J."/>
            <person name="Kramer R."/>
            <person name="Lindquist E."/>
            <person name="Lucas S."/>
            <person name="Salamov A."/>
            <person name="McFadden G.I."/>
            <person name="Lane C.E."/>
            <person name="Keeling P.J."/>
            <person name="Gray M.W."/>
            <person name="Grigoriev I.V."/>
            <person name="Archibald J.M."/>
        </authorList>
    </citation>
    <scope>NUCLEOTIDE SEQUENCE</scope>
    <source>
        <strain evidence="1 3">CCMP2712</strain>
    </source>
</reference>
<reference evidence="3" key="2">
    <citation type="submission" date="2012-11" db="EMBL/GenBank/DDBJ databases">
        <authorList>
            <person name="Kuo A."/>
            <person name="Curtis B.A."/>
            <person name="Tanifuji G."/>
            <person name="Burki F."/>
            <person name="Gruber A."/>
            <person name="Irimia M."/>
            <person name="Maruyama S."/>
            <person name="Arias M.C."/>
            <person name="Ball S.G."/>
            <person name="Gile G.H."/>
            <person name="Hirakawa Y."/>
            <person name="Hopkins J.F."/>
            <person name="Rensing S.A."/>
            <person name="Schmutz J."/>
            <person name="Symeonidi A."/>
            <person name="Elias M."/>
            <person name="Eveleigh R.J."/>
            <person name="Herman E.K."/>
            <person name="Klute M.J."/>
            <person name="Nakayama T."/>
            <person name="Obornik M."/>
            <person name="Reyes-Prieto A."/>
            <person name="Armbrust E.V."/>
            <person name="Aves S.J."/>
            <person name="Beiko R.G."/>
            <person name="Coutinho P."/>
            <person name="Dacks J.B."/>
            <person name="Durnford D.G."/>
            <person name="Fast N.M."/>
            <person name="Green B.R."/>
            <person name="Grisdale C."/>
            <person name="Hempe F."/>
            <person name="Henrissat B."/>
            <person name="Hoppner M.P."/>
            <person name="Ishida K.-I."/>
            <person name="Kim E."/>
            <person name="Koreny L."/>
            <person name="Kroth P.G."/>
            <person name="Liu Y."/>
            <person name="Malik S.-B."/>
            <person name="Maier U.G."/>
            <person name="McRose D."/>
            <person name="Mock T."/>
            <person name="Neilson J.A."/>
            <person name="Onodera N.T."/>
            <person name="Poole A.M."/>
            <person name="Pritham E.J."/>
            <person name="Richards T.A."/>
            <person name="Rocap G."/>
            <person name="Roy S.W."/>
            <person name="Sarai C."/>
            <person name="Schaack S."/>
            <person name="Shirato S."/>
            <person name="Slamovits C.H."/>
            <person name="Spencer D.F."/>
            <person name="Suzuki S."/>
            <person name="Worden A.Z."/>
            <person name="Zauner S."/>
            <person name="Barry K."/>
            <person name="Bell C."/>
            <person name="Bharti A.K."/>
            <person name="Crow J.A."/>
            <person name="Grimwood J."/>
            <person name="Kramer R."/>
            <person name="Lindquist E."/>
            <person name="Lucas S."/>
            <person name="Salamov A."/>
            <person name="McFadden G.I."/>
            <person name="Lane C.E."/>
            <person name="Keeling P.J."/>
            <person name="Gray M.W."/>
            <person name="Grigoriev I.V."/>
            <person name="Archibald J.M."/>
        </authorList>
    </citation>
    <scope>NUCLEOTIDE SEQUENCE</scope>
    <source>
        <strain evidence="3">CCMP2712</strain>
    </source>
</reference>
<dbReference type="EMBL" id="JH992999">
    <property type="protein sequence ID" value="EKX45490.1"/>
    <property type="molecule type" value="Genomic_DNA"/>
</dbReference>
<sequence length="94" mass="10256">MVFKLITTMLQATDGGATPAAPGSITDTYNATQDVNIIDAPAPRPDQLPMGSSRNTWPNIVNNKRTVIFCTTQFSYLRNRENCIHDFTGGPLLA</sequence>
<dbReference type="EnsemblProtists" id="EKX45490">
    <property type="protein sequence ID" value="EKX45490"/>
    <property type="gene ID" value="GUITHDRAFT_152730"/>
</dbReference>
<protein>
    <submittedName>
        <fullName evidence="1 2">Uncharacterized protein</fullName>
    </submittedName>
</protein>
<name>L1JBM3_GUITC</name>
<dbReference type="PaxDb" id="55529-EKX45490"/>
<dbReference type="GeneID" id="17302048"/>
<evidence type="ECO:0000313" key="1">
    <source>
        <dbReference type="EMBL" id="EKX45490.1"/>
    </source>
</evidence>
<accession>L1JBM3</accession>
<evidence type="ECO:0000313" key="2">
    <source>
        <dbReference type="EnsemblProtists" id="EKX45490"/>
    </source>
</evidence>
<dbReference type="RefSeq" id="XP_005832470.1">
    <property type="nucleotide sequence ID" value="XM_005832413.1"/>
</dbReference>
<dbReference type="AlphaFoldDB" id="L1JBM3"/>
<gene>
    <name evidence="1" type="ORF">GUITHDRAFT_152730</name>
</gene>
<keyword evidence="3" id="KW-1185">Reference proteome</keyword>
<dbReference type="Proteomes" id="UP000011087">
    <property type="component" value="Unassembled WGS sequence"/>
</dbReference>
<evidence type="ECO:0000313" key="3">
    <source>
        <dbReference type="Proteomes" id="UP000011087"/>
    </source>
</evidence>
<proteinExistence type="predicted"/>
<organism evidence="1">
    <name type="scientific">Guillardia theta (strain CCMP2712)</name>
    <name type="common">Cryptophyte</name>
    <dbReference type="NCBI Taxonomy" id="905079"/>
    <lineage>
        <taxon>Eukaryota</taxon>
        <taxon>Cryptophyceae</taxon>
        <taxon>Pyrenomonadales</taxon>
        <taxon>Geminigeraceae</taxon>
        <taxon>Guillardia</taxon>
    </lineage>
</organism>
<dbReference type="KEGG" id="gtt:GUITHDRAFT_152730"/>
<dbReference type="HOGENOM" id="CLU_2390688_0_0_1"/>
<reference evidence="2" key="3">
    <citation type="submission" date="2015-06" db="UniProtKB">
        <authorList>
            <consortium name="EnsemblProtists"/>
        </authorList>
    </citation>
    <scope>IDENTIFICATION</scope>
</reference>